<dbReference type="PROSITE" id="PS50280">
    <property type="entry name" value="SET"/>
    <property type="match status" value="1"/>
</dbReference>
<dbReference type="InterPro" id="IPR046341">
    <property type="entry name" value="SET_dom_sf"/>
</dbReference>
<dbReference type="InterPro" id="IPR001214">
    <property type="entry name" value="SET_dom"/>
</dbReference>
<sequence length="112" mass="13243">MKYKINTEDLTNIKITAIQDILPYESIGIWVIDKPMSDNSRYLFQNQMQKKWWETDDLGRYCNHSLTPNTIVCLQNDRVELIAKIPIQKETEILVDYRTITECIGYIPNLNF</sequence>
<evidence type="ECO:0000313" key="3">
    <source>
        <dbReference type="Proteomes" id="UP000093276"/>
    </source>
</evidence>
<gene>
    <name evidence="2" type="ORF">BB050_00578</name>
</gene>
<dbReference type="AlphaFoldDB" id="A0AAC9CZM7"/>
<proteinExistence type="predicted"/>
<evidence type="ECO:0000259" key="1">
    <source>
        <dbReference type="PROSITE" id="PS50280"/>
    </source>
</evidence>
<dbReference type="GeneID" id="32306466"/>
<evidence type="ECO:0000313" key="2">
    <source>
        <dbReference type="EMBL" id="AOC93732.1"/>
    </source>
</evidence>
<dbReference type="SUPFAM" id="SSF82199">
    <property type="entry name" value="SET domain"/>
    <property type="match status" value="1"/>
</dbReference>
<protein>
    <submittedName>
        <fullName evidence="2">SET domain protein</fullName>
    </submittedName>
</protein>
<name>A0AAC9CZM7_9FLAO</name>
<dbReference type="Pfam" id="PF00856">
    <property type="entry name" value="SET"/>
    <property type="match status" value="1"/>
</dbReference>
<dbReference type="EMBL" id="CP016907">
    <property type="protein sequence ID" value="AOC93732.1"/>
    <property type="molecule type" value="Genomic_DNA"/>
</dbReference>
<reference evidence="2 3" key="1">
    <citation type="submission" date="2016-08" db="EMBL/GenBank/DDBJ databases">
        <title>Complete genome sequence of Flavobacterium johnsoniae strain GSE09, a volatile-producing biocontrol agent isolated from cucumber (Cucumis sativus).</title>
        <authorList>
            <person name="Jeong J.-J."/>
            <person name="Oh J.Y."/>
            <person name="Jim Y.J."/>
            <person name="Sang M.K."/>
            <person name="Kim K.D."/>
        </authorList>
    </citation>
    <scope>NUCLEOTIDE SEQUENCE [LARGE SCALE GENOMIC DNA]</scope>
    <source>
        <strain evidence="2 3">GSE09</strain>
    </source>
</reference>
<dbReference type="KEGG" id="fjg:BB050_00578"/>
<organism evidence="2 3">
    <name type="scientific">Flavobacterium anhuiense</name>
    <dbReference type="NCBI Taxonomy" id="459526"/>
    <lineage>
        <taxon>Bacteria</taxon>
        <taxon>Pseudomonadati</taxon>
        <taxon>Bacteroidota</taxon>
        <taxon>Flavobacteriia</taxon>
        <taxon>Flavobacteriales</taxon>
        <taxon>Flavobacteriaceae</taxon>
        <taxon>Flavobacterium</taxon>
    </lineage>
</organism>
<dbReference type="CDD" id="cd08161">
    <property type="entry name" value="SET"/>
    <property type="match status" value="1"/>
</dbReference>
<dbReference type="RefSeq" id="WP_066032529.1">
    <property type="nucleotide sequence ID" value="NZ_CP016907.1"/>
</dbReference>
<dbReference type="Gene3D" id="2.170.270.10">
    <property type="entry name" value="SET domain"/>
    <property type="match status" value="1"/>
</dbReference>
<dbReference type="Proteomes" id="UP000093276">
    <property type="component" value="Chromosome"/>
</dbReference>
<feature type="domain" description="SET" evidence="1">
    <location>
        <begin position="1"/>
        <end position="98"/>
    </location>
</feature>
<accession>A0AAC9CZM7</accession>